<dbReference type="GO" id="GO:0005975">
    <property type="term" value="P:carbohydrate metabolic process"/>
    <property type="evidence" value="ECO:0007669"/>
    <property type="project" value="InterPro"/>
</dbReference>
<feature type="signal peptide" evidence="2">
    <location>
        <begin position="1"/>
        <end position="31"/>
    </location>
</feature>
<evidence type="ECO:0000256" key="1">
    <source>
        <dbReference type="SAM" id="MobiDB-lite"/>
    </source>
</evidence>
<dbReference type="Gene3D" id="1.50.10.10">
    <property type="match status" value="1"/>
</dbReference>
<sequence length="609" mass="69077">MLTHRTLRHTRYLMLAVSVLMVYYLLQQTHGQSSVHNLIVDNNDDLLGTPKLVIQQQQPPSQGGLFSLFSKANMCPNYVDYSQTPHEPRSNGPLKLPFQRPDKPCRTYSSNSVEKIIDDFKLRIADPDLAMLFENCLPNTLDTTILWHHNATRKSNSAEPPTMKRPPSPPPQREPGLRGASFDMSEYTQSFIVTGDIHAEWLRDSAWQLSVYQPLAKYDQSLKDLITGAINTQARYIVYDPYCNAFQPPPESGIERQQSAIDKVFPRPNWDNVFECKWEVDSLASFLALSNQYYAATGDASIFNDLWQQAFETIFSVIKRQRAPTFNANGNLQPPYYGFQRDTNIGSETLPLSGTGNPVNFNTKLIRSAFRPSDDACIFQLFVPGNAFMTSELFKLAESFENKPEFQSIHSRATNMALALNESIYEFGVVDHPVHGKVFAYEIDGYNSALFMDDANIPSLLSLPDLGFIDRNDPLYQNTRKMVLDKKSNPYCLTGKFFEGIGGPHVGYRHAWPMSLCVKIRTSDDDEEIKADLAMLLSTTGSLGLMHEGVNVLVAGGTDYTRSWFSWCNSEFGKTILDLAKRKPHLIFKEEYKDQPYVIDEQFKGLYFD</sequence>
<dbReference type="EMBL" id="BTFZ01000004">
    <property type="protein sequence ID" value="GMM35142.1"/>
    <property type="molecule type" value="Genomic_DNA"/>
</dbReference>
<dbReference type="InterPro" id="IPR008313">
    <property type="entry name" value="GH125"/>
</dbReference>
<gene>
    <name evidence="3" type="ORF">DASC09_024670</name>
</gene>
<dbReference type="SMART" id="SM01149">
    <property type="entry name" value="DUF1237"/>
    <property type="match status" value="1"/>
</dbReference>
<proteinExistence type="predicted"/>
<dbReference type="PANTHER" id="PTHR31047">
    <property type="entry name" value="MEIOTICALLY UP-REGULATED GENE 157 PROTEIN"/>
    <property type="match status" value="1"/>
</dbReference>
<dbReference type="SUPFAM" id="SSF48208">
    <property type="entry name" value="Six-hairpin glycosidases"/>
    <property type="match status" value="1"/>
</dbReference>
<organism evidence="3 4">
    <name type="scientific">Saccharomycopsis crataegensis</name>
    <dbReference type="NCBI Taxonomy" id="43959"/>
    <lineage>
        <taxon>Eukaryota</taxon>
        <taxon>Fungi</taxon>
        <taxon>Dikarya</taxon>
        <taxon>Ascomycota</taxon>
        <taxon>Saccharomycotina</taxon>
        <taxon>Saccharomycetes</taxon>
        <taxon>Saccharomycopsidaceae</taxon>
        <taxon>Saccharomycopsis</taxon>
    </lineage>
</organism>
<feature type="compositionally biased region" description="Pro residues" evidence="1">
    <location>
        <begin position="163"/>
        <end position="173"/>
    </location>
</feature>
<name>A0AAV5QK17_9ASCO</name>
<keyword evidence="2" id="KW-0732">Signal</keyword>
<dbReference type="PANTHER" id="PTHR31047:SF0">
    <property type="entry name" value="MEIOTICALLY UP-REGULATED GENE 157 PROTEIN"/>
    <property type="match status" value="1"/>
</dbReference>
<dbReference type="GO" id="GO:0004553">
    <property type="term" value="F:hydrolase activity, hydrolyzing O-glycosyl compounds"/>
    <property type="evidence" value="ECO:0007669"/>
    <property type="project" value="UniProtKB-ARBA"/>
</dbReference>
<dbReference type="RefSeq" id="XP_064852142.1">
    <property type="nucleotide sequence ID" value="XM_064996070.1"/>
</dbReference>
<dbReference type="Pfam" id="PF06824">
    <property type="entry name" value="Glyco_hydro_125"/>
    <property type="match status" value="1"/>
</dbReference>
<keyword evidence="4" id="KW-1185">Reference proteome</keyword>
<protein>
    <submittedName>
        <fullName evidence="3">Uncharacterized protein</fullName>
    </submittedName>
</protein>
<accession>A0AAV5QK17</accession>
<feature type="region of interest" description="Disordered" evidence="1">
    <location>
        <begin position="82"/>
        <end position="105"/>
    </location>
</feature>
<dbReference type="AlphaFoldDB" id="A0AAV5QK17"/>
<dbReference type="Proteomes" id="UP001360560">
    <property type="component" value="Unassembled WGS sequence"/>
</dbReference>
<dbReference type="InterPro" id="IPR008928">
    <property type="entry name" value="6-hairpin_glycosidase_sf"/>
</dbReference>
<reference evidence="3 4" key="1">
    <citation type="journal article" date="2023" name="Elife">
        <title>Identification of key yeast species and microbe-microbe interactions impacting larval growth of Drosophila in the wild.</title>
        <authorList>
            <person name="Mure A."/>
            <person name="Sugiura Y."/>
            <person name="Maeda R."/>
            <person name="Honda K."/>
            <person name="Sakurai N."/>
            <person name="Takahashi Y."/>
            <person name="Watada M."/>
            <person name="Katoh T."/>
            <person name="Gotoh A."/>
            <person name="Gotoh Y."/>
            <person name="Taniguchi I."/>
            <person name="Nakamura K."/>
            <person name="Hayashi T."/>
            <person name="Katayama T."/>
            <person name="Uemura T."/>
            <person name="Hattori Y."/>
        </authorList>
    </citation>
    <scope>NUCLEOTIDE SEQUENCE [LARGE SCALE GENOMIC DNA]</scope>
    <source>
        <strain evidence="3 4">SC-9</strain>
    </source>
</reference>
<feature type="region of interest" description="Disordered" evidence="1">
    <location>
        <begin position="152"/>
        <end position="180"/>
    </location>
</feature>
<comment type="caution">
    <text evidence="3">The sequence shown here is derived from an EMBL/GenBank/DDBJ whole genome shotgun (WGS) entry which is preliminary data.</text>
</comment>
<evidence type="ECO:0000256" key="2">
    <source>
        <dbReference type="SAM" id="SignalP"/>
    </source>
</evidence>
<dbReference type="InterPro" id="IPR012341">
    <property type="entry name" value="6hp_glycosidase-like_sf"/>
</dbReference>
<evidence type="ECO:0000313" key="3">
    <source>
        <dbReference type="EMBL" id="GMM35142.1"/>
    </source>
</evidence>
<evidence type="ECO:0000313" key="4">
    <source>
        <dbReference type="Proteomes" id="UP001360560"/>
    </source>
</evidence>
<feature type="chain" id="PRO_5043910368" evidence="2">
    <location>
        <begin position="32"/>
        <end position="609"/>
    </location>
</feature>
<dbReference type="GeneID" id="90073121"/>